<dbReference type="Pfam" id="PF13289">
    <property type="entry name" value="SIR2_2"/>
    <property type="match status" value="1"/>
</dbReference>
<comment type="caution">
    <text evidence="1">The sequence shown here is derived from an EMBL/GenBank/DDBJ whole genome shotgun (WGS) entry which is preliminary data.</text>
</comment>
<evidence type="ECO:0000313" key="2">
    <source>
        <dbReference type="Proteomes" id="UP001595555"/>
    </source>
</evidence>
<accession>A0ABV7FIR7</accession>
<dbReference type="Proteomes" id="UP001595555">
    <property type="component" value="Unassembled WGS sequence"/>
</dbReference>
<name>A0ABV7FIR7_9GAMM</name>
<evidence type="ECO:0000313" key="1">
    <source>
        <dbReference type="EMBL" id="MFC3116653.1"/>
    </source>
</evidence>
<dbReference type="SUPFAM" id="SSF52467">
    <property type="entry name" value="DHS-like NAD/FAD-binding domain"/>
    <property type="match status" value="1"/>
</dbReference>
<dbReference type="EMBL" id="JBHRTF010000006">
    <property type="protein sequence ID" value="MFC3116653.1"/>
    <property type="molecule type" value="Genomic_DNA"/>
</dbReference>
<keyword evidence="2" id="KW-1185">Reference proteome</keyword>
<protein>
    <submittedName>
        <fullName evidence="1">SIR2 family protein</fullName>
    </submittedName>
</protein>
<sequence length="1286" mass="147990">MAKDKSIPDSIAPHLSQIAERLWSGRAAVMVGAGFSKNASRDYPTWAQLGDKLYEKAHGKTPDADDKSYISLLKVAEEVESVVGRPALDALLKSDIPDLGAKPSNLHVGLLNLPWVDVLTTNYDTLLERACREVIKHRYSYMVNQSDLPYAQKPRIIKLHGSFPAHLPFIITEEDYRKYPQTHAAFVNTVRQALLENTLCLIGFSGDDPNFLHWIGWVRDQVGGEGTQPIYLISASSFSTAQQLLLAKRNIIVVDMSLCDGVAKNDHKAALTKLFEFLDIKDPSRLDWPRSSHESRNLLWGPTNQKISLIELKDVVEFWRDQRLTYPGWLVLPHENRANLFFYTSRWLSAEMDAEVGELRDGLDIQYFGELVWRIEKCLLPIFDHVAQSCESMLKKYCPFEGDSDADMGASIRCTDKTNNSLEWDAIKSAWLAIAFSLLRYYREKGKDEKWDKLKRRLESRRSHFSDEQSEFFYYQEYLFFLFKLDLSNARTSLRKWKPTSSQPLWKSIRCFAMAELGQFDGGQIQSEIEEALYETRIKYQAGKDANTVVGLSHEAYQMVACRWLEWDLDRWDTVASSMEEELMCARFQEDWSREGNMFVTWKEDWDDLKDKKDWSGEKDWKGDKNVNGRQSKWQELLRSVRSEIRSKKAKSFNQRWDELKSDRCDPWGELKLLLSSGSSYFGQDKDRLNAYSFFRLFEDVGFSFRVRNMIFEQKSVVTNLPHLANDSPYWVRSIFFRLGDNSRVIDQLFNRESICKLKAVECDDLIGTCLGALESFHAALKRGELFGGDCMENRLASVLPDVISRFCCKCSLQIKDRILSFITDVYASAHKNKFFNIHKLVRGFFACLSKPEQYQFLTKILDVDFPRNLGLRDQMNYVSLTQWLTIGDRKSESKPKMDVADITIDGLLLGALNASAEQRQWSVTSLSKLCELNILDASQKQRFSNALWAKVDEIGFPADTDFYKFVFLKLPHPDDIFPKEIFKQYVDGANFPVQASERGYEVTDGDITLVHEIIGASEGDDQLWVKKDALKLLEKVELWWKADKNRLENEKSPSQNRLFGGEQEFHKRLGRIADLIAIAIGPSLNSRLAKKEKTKLFNLLDDMRSQEIRTLEARAACIHVLPELRETLMGLIADALHGNNKIIQIDAHRAIRCIALNRKLVDLWSESYGLLIQFIQWNRSASLAEGMGIARRILNENDGFFPASFKNIIGKRLIQLVEESDYKNGKLDINIGEKINLRRVAVSLAKKIDEVYEHKDDVLNKAIDNWREIGESADEFAEVRNAWVE</sequence>
<gene>
    <name evidence="1" type="ORF">ACFODX_13860</name>
</gene>
<dbReference type="RefSeq" id="WP_378120170.1">
    <property type="nucleotide sequence ID" value="NZ_JBHRTF010000006.1"/>
</dbReference>
<proteinExistence type="predicted"/>
<dbReference type="InterPro" id="IPR029035">
    <property type="entry name" value="DHS-like_NAD/FAD-binding_dom"/>
</dbReference>
<organism evidence="1 2">
    <name type="scientific">Cellvibrio fontiphilus</name>
    <dbReference type="NCBI Taxonomy" id="1815559"/>
    <lineage>
        <taxon>Bacteria</taxon>
        <taxon>Pseudomonadati</taxon>
        <taxon>Pseudomonadota</taxon>
        <taxon>Gammaproteobacteria</taxon>
        <taxon>Cellvibrionales</taxon>
        <taxon>Cellvibrionaceae</taxon>
        <taxon>Cellvibrio</taxon>
    </lineage>
</organism>
<reference evidence="2" key="1">
    <citation type="journal article" date="2019" name="Int. J. Syst. Evol. Microbiol.">
        <title>The Global Catalogue of Microorganisms (GCM) 10K type strain sequencing project: providing services to taxonomists for standard genome sequencing and annotation.</title>
        <authorList>
            <consortium name="The Broad Institute Genomics Platform"/>
            <consortium name="The Broad Institute Genome Sequencing Center for Infectious Disease"/>
            <person name="Wu L."/>
            <person name="Ma J."/>
        </authorList>
    </citation>
    <scope>NUCLEOTIDE SEQUENCE [LARGE SCALE GENOMIC DNA]</scope>
    <source>
        <strain evidence="2">KCTC 52237</strain>
    </source>
</reference>